<name>A4U3W7_9PROT</name>
<accession>A4U3W7</accession>
<organism evidence="1">
    <name type="scientific">Magnetospirillum gryphiswaldense</name>
    <dbReference type="NCBI Taxonomy" id="55518"/>
    <lineage>
        <taxon>Bacteria</taxon>
        <taxon>Pseudomonadati</taxon>
        <taxon>Pseudomonadota</taxon>
        <taxon>Alphaproteobacteria</taxon>
        <taxon>Rhodospirillales</taxon>
        <taxon>Rhodospirillaceae</taxon>
        <taxon>Magnetospirillum</taxon>
    </lineage>
</organism>
<evidence type="ECO:0000313" key="1">
    <source>
        <dbReference type="EMBL" id="CAM77574.1"/>
    </source>
</evidence>
<sequence>MADLFKTQPEWRMLIQSDQRRKYRINIKLS</sequence>
<protein>
    <submittedName>
        <fullName evidence="1">Uncharacterized protein</fullName>
    </submittedName>
</protein>
<proteinExistence type="predicted"/>
<dbReference type="AlphaFoldDB" id="A4U3W7"/>
<gene>
    <name evidence="1" type="ORF">MGR_1547</name>
</gene>
<dbReference type="EMBL" id="CU459003">
    <property type="protein sequence ID" value="CAM77574.1"/>
    <property type="molecule type" value="Genomic_DNA"/>
</dbReference>
<reference evidence="1" key="1">
    <citation type="journal article" date="2007" name="J. Bacteriol.">
        <title>Comparative genome analysis of four magnetotactic bacteria reveals a complex set of group-specific genes implicated in magnetosome biomineralization and function.</title>
        <authorList>
            <person name="Richter M."/>
            <person name="Kube M."/>
            <person name="Bazylinski D.A."/>
            <person name="Lombardot T."/>
            <person name="Gloeckner F.O."/>
            <person name="Reinhardt R."/>
            <person name="Schueler D."/>
        </authorList>
    </citation>
    <scope>NUCLEOTIDE SEQUENCE</scope>
    <source>
        <strain evidence="1">MSR-1</strain>
    </source>
</reference>